<dbReference type="RefSeq" id="WP_066703855.1">
    <property type="nucleotide sequence ID" value="NZ_CP022196.1"/>
</dbReference>
<dbReference type="GO" id="GO:0051301">
    <property type="term" value="P:cell division"/>
    <property type="evidence" value="ECO:0007669"/>
    <property type="project" value="UniProtKB-KW"/>
</dbReference>
<sequence length="138" mass="14884">MPEVKISIGGREFDVACQVGEEHFLKSAAELLDNEASVLSSQIGRLPSERMLLMAGLMLADKTAGMEEQMRALESKLGAQEALIEEMRARPAPEPQKIEVPVVPADVTDTLAEMAARAEAMAAAFEERLGVTDTLDEA</sequence>
<protein>
    <submittedName>
        <fullName evidence="1">Cell division protein ZapA</fullName>
    </submittedName>
</protein>
<dbReference type="EMBL" id="CP022196">
    <property type="protein sequence ID" value="ATG47344.1"/>
    <property type="molecule type" value="Genomic_DNA"/>
</dbReference>
<organism evidence="1 2">
    <name type="scientific">Celeribacter ethanolicus</name>
    <dbReference type="NCBI Taxonomy" id="1758178"/>
    <lineage>
        <taxon>Bacteria</taxon>
        <taxon>Pseudomonadati</taxon>
        <taxon>Pseudomonadota</taxon>
        <taxon>Alphaproteobacteria</taxon>
        <taxon>Rhodobacterales</taxon>
        <taxon>Roseobacteraceae</taxon>
        <taxon>Celeribacter</taxon>
    </lineage>
</organism>
<dbReference type="Pfam" id="PF05164">
    <property type="entry name" value="ZapA"/>
    <property type="match status" value="1"/>
</dbReference>
<keyword evidence="1" id="KW-0132">Cell division</keyword>
<dbReference type="InterPro" id="IPR007838">
    <property type="entry name" value="Cell_div_ZapA-like"/>
</dbReference>
<gene>
    <name evidence="1" type="ORF">CEW89_07030</name>
</gene>
<accession>A0A291GBA2</accession>
<dbReference type="Gene3D" id="3.30.160.880">
    <property type="entry name" value="Cell division protein ZapA protomer, N-terminal domain"/>
    <property type="match status" value="1"/>
</dbReference>
<dbReference type="KEGG" id="ceh:CEW89_07030"/>
<proteinExistence type="predicted"/>
<reference evidence="1 2" key="1">
    <citation type="submission" date="2017-06" db="EMBL/GenBank/DDBJ databases">
        <title>Celeribacter sp. TSPH2 complete genome sequence.</title>
        <authorList>
            <person name="Woo J.-H."/>
            <person name="Kim H.-S."/>
        </authorList>
    </citation>
    <scope>NUCLEOTIDE SEQUENCE [LARGE SCALE GENOMIC DNA]</scope>
    <source>
        <strain evidence="1 2">TSPH2</strain>
    </source>
</reference>
<evidence type="ECO:0000313" key="1">
    <source>
        <dbReference type="EMBL" id="ATG47344.1"/>
    </source>
</evidence>
<evidence type="ECO:0000313" key="2">
    <source>
        <dbReference type="Proteomes" id="UP000217935"/>
    </source>
</evidence>
<keyword evidence="1" id="KW-0131">Cell cycle</keyword>
<dbReference type="SUPFAM" id="SSF102829">
    <property type="entry name" value="Cell division protein ZapA-like"/>
    <property type="match status" value="1"/>
</dbReference>
<dbReference type="STRING" id="1758178.GCA_001550095_00056"/>
<name>A0A291GBA2_9RHOB</name>
<dbReference type="OrthoDB" id="9797575at2"/>
<dbReference type="InterPro" id="IPR042233">
    <property type="entry name" value="Cell_div_ZapA_N"/>
</dbReference>
<dbReference type="InterPro" id="IPR036192">
    <property type="entry name" value="Cell_div_ZapA-like_sf"/>
</dbReference>
<keyword evidence="2" id="KW-1185">Reference proteome</keyword>
<dbReference type="Proteomes" id="UP000217935">
    <property type="component" value="Chromosome"/>
</dbReference>
<dbReference type="AlphaFoldDB" id="A0A291GBA2"/>